<feature type="compositionally biased region" description="Low complexity" evidence="11">
    <location>
        <begin position="211"/>
        <end position="229"/>
    </location>
</feature>
<dbReference type="PROSITE" id="PS01140">
    <property type="entry name" value="GLYCOSYL_HYDROL_F45"/>
    <property type="match status" value="1"/>
</dbReference>
<feature type="region of interest" description="Disordered" evidence="11">
    <location>
        <begin position="206"/>
        <end position="271"/>
    </location>
</feature>
<dbReference type="Pfam" id="PF00734">
    <property type="entry name" value="CBM_1"/>
    <property type="match status" value="1"/>
</dbReference>
<keyword evidence="15" id="KW-1185">Reference proteome</keyword>
<keyword evidence="8" id="KW-0326">Glycosidase</keyword>
<gene>
    <name evidence="14" type="ORF">CHGG_08509</name>
</gene>
<dbReference type="InterPro" id="IPR036908">
    <property type="entry name" value="RlpA-like_sf"/>
</dbReference>
<dbReference type="SMR" id="Q2GU45"/>
<evidence type="ECO:0000256" key="1">
    <source>
        <dbReference type="ARBA" id="ARBA00000966"/>
    </source>
</evidence>
<evidence type="ECO:0000259" key="13">
    <source>
        <dbReference type="PROSITE" id="PS51164"/>
    </source>
</evidence>
<evidence type="ECO:0000256" key="11">
    <source>
        <dbReference type="SAM" id="MobiDB-lite"/>
    </source>
</evidence>
<dbReference type="SMART" id="SM00236">
    <property type="entry name" value="fCBD"/>
    <property type="match status" value="1"/>
</dbReference>
<dbReference type="GO" id="GO:0008810">
    <property type="term" value="F:cellulase activity"/>
    <property type="evidence" value="ECO:0007669"/>
    <property type="project" value="UniProtKB-EC"/>
</dbReference>
<organism evidence="14 15">
    <name type="scientific">Chaetomium globosum (strain ATCC 6205 / CBS 148.51 / DSM 1962 / NBRC 6347 / NRRL 1970)</name>
    <name type="common">Soil fungus</name>
    <dbReference type="NCBI Taxonomy" id="306901"/>
    <lineage>
        <taxon>Eukaryota</taxon>
        <taxon>Fungi</taxon>
        <taxon>Dikarya</taxon>
        <taxon>Ascomycota</taxon>
        <taxon>Pezizomycotina</taxon>
        <taxon>Sordariomycetes</taxon>
        <taxon>Sordariomycetidae</taxon>
        <taxon>Sordariales</taxon>
        <taxon>Chaetomiaceae</taxon>
        <taxon>Chaetomium</taxon>
    </lineage>
</organism>
<feature type="chain" id="PRO_5004208612" description="Cellulase" evidence="12">
    <location>
        <begin position="22"/>
        <end position="308"/>
    </location>
</feature>
<accession>Q2GU45</accession>
<keyword evidence="4 12" id="KW-0732">Signal</keyword>
<dbReference type="InterPro" id="IPR000254">
    <property type="entry name" value="CBD"/>
</dbReference>
<feature type="compositionally biased region" description="Low complexity" evidence="11">
    <location>
        <begin position="249"/>
        <end position="271"/>
    </location>
</feature>
<dbReference type="CDD" id="cd22278">
    <property type="entry name" value="DPBB_GH45_endoglucanase"/>
    <property type="match status" value="1"/>
</dbReference>
<dbReference type="InterPro" id="IPR035971">
    <property type="entry name" value="CBD_sf"/>
</dbReference>
<evidence type="ECO:0000256" key="4">
    <source>
        <dbReference type="ARBA" id="ARBA00022729"/>
    </source>
</evidence>
<comment type="similarity">
    <text evidence="2">Belongs to the glycosyl hydrolase 45 (cellulase K) family.</text>
</comment>
<dbReference type="AlphaFoldDB" id="Q2GU45"/>
<feature type="domain" description="CBM1" evidence="13">
    <location>
        <begin position="272"/>
        <end position="308"/>
    </location>
</feature>
<evidence type="ECO:0000313" key="14">
    <source>
        <dbReference type="EMBL" id="EAQ84495.1"/>
    </source>
</evidence>
<protein>
    <recommendedName>
        <fullName evidence="3 10">Cellulase</fullName>
        <ecNumber evidence="3 10">3.2.1.4</ecNumber>
    </recommendedName>
</protein>
<dbReference type="RefSeq" id="XP_001226436.1">
    <property type="nucleotide sequence ID" value="XM_001226435.1"/>
</dbReference>
<keyword evidence="6" id="KW-0136">Cellulose degradation</keyword>
<dbReference type="EC" id="3.2.1.4" evidence="3 10"/>
<dbReference type="PROSITE" id="PS00562">
    <property type="entry name" value="CBM1_1"/>
    <property type="match status" value="1"/>
</dbReference>
<evidence type="ECO:0000256" key="5">
    <source>
        <dbReference type="ARBA" id="ARBA00022801"/>
    </source>
</evidence>
<evidence type="ECO:0000256" key="3">
    <source>
        <dbReference type="ARBA" id="ARBA00012601"/>
    </source>
</evidence>
<comment type="catalytic activity">
    <reaction evidence="1 10">
        <text>Endohydrolysis of (1-&gt;4)-beta-D-glucosidic linkages in cellulose, lichenin and cereal beta-D-glucans.</text>
        <dbReference type="EC" id="3.2.1.4"/>
    </reaction>
</comment>
<keyword evidence="5" id="KW-0378">Hydrolase</keyword>
<feature type="active site" description="Nucleophile" evidence="10">
    <location>
        <position position="31"/>
    </location>
</feature>
<feature type="signal peptide" evidence="12">
    <location>
        <begin position="1"/>
        <end position="21"/>
    </location>
</feature>
<dbReference type="Gene3D" id="2.40.40.10">
    <property type="entry name" value="RlpA-like domain"/>
    <property type="match status" value="1"/>
</dbReference>
<evidence type="ECO:0000313" key="15">
    <source>
        <dbReference type="Proteomes" id="UP000001056"/>
    </source>
</evidence>
<name>Q2GU45_CHAGB</name>
<evidence type="ECO:0000256" key="2">
    <source>
        <dbReference type="ARBA" id="ARBA00007793"/>
    </source>
</evidence>
<dbReference type="OrthoDB" id="10035502at2759"/>
<dbReference type="InterPro" id="IPR000334">
    <property type="entry name" value="Glyco_hydro_45"/>
</dbReference>
<dbReference type="EMBL" id="CH408034">
    <property type="protein sequence ID" value="EAQ84495.1"/>
    <property type="molecule type" value="Genomic_DNA"/>
</dbReference>
<evidence type="ECO:0000256" key="9">
    <source>
        <dbReference type="ARBA" id="ARBA00023326"/>
    </source>
</evidence>
<keyword evidence="7" id="KW-0119">Carbohydrate metabolism</keyword>
<dbReference type="GeneID" id="4395115"/>
<dbReference type="VEuPathDB" id="FungiDB:CHGG_08509"/>
<dbReference type="Pfam" id="PF02015">
    <property type="entry name" value="Glyco_hydro_45"/>
    <property type="match status" value="1"/>
</dbReference>
<dbReference type="GO" id="GO:0030248">
    <property type="term" value="F:cellulose binding"/>
    <property type="evidence" value="ECO:0007669"/>
    <property type="project" value="InterPro"/>
</dbReference>
<evidence type="ECO:0000256" key="6">
    <source>
        <dbReference type="ARBA" id="ARBA00023001"/>
    </source>
</evidence>
<dbReference type="SUPFAM" id="SSF50685">
    <property type="entry name" value="Barwin-like endoglucanases"/>
    <property type="match status" value="1"/>
</dbReference>
<dbReference type="GO" id="GO:0005576">
    <property type="term" value="C:extracellular region"/>
    <property type="evidence" value="ECO:0007669"/>
    <property type="project" value="InterPro"/>
</dbReference>
<proteinExistence type="inferred from homology"/>
<reference evidence="15" key="1">
    <citation type="journal article" date="2015" name="Genome Announc.">
        <title>Draft genome sequence of the cellulolytic fungus Chaetomium globosum.</title>
        <authorList>
            <person name="Cuomo C.A."/>
            <person name="Untereiner W.A."/>
            <person name="Ma L.-J."/>
            <person name="Grabherr M."/>
            <person name="Birren B.W."/>
        </authorList>
    </citation>
    <scope>NUCLEOTIDE SEQUENCE [LARGE SCALE GENOMIC DNA]</scope>
    <source>
        <strain evidence="15">ATCC 6205 / CBS 148.51 / DSM 1962 / NBRC 6347 / NRRL 1970</strain>
    </source>
</reference>
<dbReference type="InParanoid" id="Q2GU45"/>
<dbReference type="HOGENOM" id="CLU_045022_1_0_1"/>
<sequence>MRSTPILRTALAAALPLVAYAADGKSTRYWDCCKPSCSWPGKALVNQPVYACSANFQRITDSNAKSGCDGGSAFSCADQTPWALNDDFAYGFAATSLAGGSEASWCCSCYELTFTSGPVAGKKMVVQSTSTGGDLGSNHFDLNIPGGGVGIFDGCSPQFGGLGGQRYGGVSSRSECDAFPEALKPGCYWRFDWFKNADNPNFTFRQVQSLPKPSSSSSPVAVPKPTSTPGSVPKPTSTPGSAPEPATPTSAVPSVKTSASASPSKSSSPVSCVTEKYGQCGGNGFTGCKTCTCGTTCKKQNDWYSQCL</sequence>
<evidence type="ECO:0000256" key="7">
    <source>
        <dbReference type="ARBA" id="ARBA00023277"/>
    </source>
</evidence>
<dbReference type="Proteomes" id="UP000001056">
    <property type="component" value="Unassembled WGS sequence"/>
</dbReference>
<dbReference type="eggNOG" id="ENOG502RXA6">
    <property type="taxonomic scope" value="Eukaryota"/>
</dbReference>
<dbReference type="InterPro" id="IPR052288">
    <property type="entry name" value="GH45_Enzymes"/>
</dbReference>
<dbReference type="SUPFAM" id="SSF57180">
    <property type="entry name" value="Cellulose-binding domain"/>
    <property type="match status" value="1"/>
</dbReference>
<evidence type="ECO:0000256" key="12">
    <source>
        <dbReference type="SAM" id="SignalP"/>
    </source>
</evidence>
<dbReference type="OMA" id="NYSPWAV"/>
<dbReference type="GO" id="GO:0030245">
    <property type="term" value="P:cellulose catabolic process"/>
    <property type="evidence" value="ECO:0007669"/>
    <property type="project" value="UniProtKB-KW"/>
</dbReference>
<dbReference type="PANTHER" id="PTHR39730">
    <property type="entry name" value="ENDOGLUCANASE 1"/>
    <property type="match status" value="1"/>
</dbReference>
<dbReference type="PANTHER" id="PTHR39730:SF1">
    <property type="entry name" value="ENDOGLUCANASE 1"/>
    <property type="match status" value="1"/>
</dbReference>
<evidence type="ECO:0000256" key="8">
    <source>
        <dbReference type="ARBA" id="ARBA00023295"/>
    </source>
</evidence>
<dbReference type="PROSITE" id="PS51164">
    <property type="entry name" value="CBM1_2"/>
    <property type="match status" value="1"/>
</dbReference>
<keyword evidence="9" id="KW-0624">Polysaccharide degradation</keyword>
<evidence type="ECO:0000256" key="10">
    <source>
        <dbReference type="PROSITE-ProRule" id="PRU10069"/>
    </source>
</evidence>